<protein>
    <submittedName>
        <fullName evidence="4">Ribonuclease</fullName>
    </submittedName>
</protein>
<dbReference type="OrthoDB" id="5326845at2"/>
<dbReference type="Pfam" id="PF00545">
    <property type="entry name" value="Ribonuclease"/>
    <property type="match status" value="1"/>
</dbReference>
<keyword evidence="2" id="KW-0378">Hydrolase</keyword>
<keyword evidence="3" id="KW-0732">Signal</keyword>
<sequence length="147" mass="16598">MRSLLALFACLPLLAAPLPDCASVVRDLNGRLQGKLNARELSETLSQLNRSGQLPAKFVTKQTARELGWRPGRSLWASPELEGKSMGGDVFRNFERRLPKGSWREADLNYRGGKRGAQRLVFEPRPDGRRYVTIDHYNQFTEAPACR</sequence>
<dbReference type="Proteomes" id="UP000186513">
    <property type="component" value="Unassembled WGS sequence"/>
</dbReference>
<gene>
    <name evidence="4" type="ORF">SAMN02745887_02844</name>
</gene>
<evidence type="ECO:0000313" key="4">
    <source>
        <dbReference type="EMBL" id="SFZ78193.1"/>
    </source>
</evidence>
<feature type="chain" id="PRO_5012950336" evidence="3">
    <location>
        <begin position="23"/>
        <end position="147"/>
    </location>
</feature>
<evidence type="ECO:0000313" key="5">
    <source>
        <dbReference type="Proteomes" id="UP000186513"/>
    </source>
</evidence>
<name>A0A1K2HNP8_9NEIS</name>
<dbReference type="AlphaFoldDB" id="A0A1K2HNP8"/>
<dbReference type="GO" id="GO:0016787">
    <property type="term" value="F:hydrolase activity"/>
    <property type="evidence" value="ECO:0007669"/>
    <property type="project" value="UniProtKB-KW"/>
</dbReference>
<dbReference type="InterPro" id="IPR000026">
    <property type="entry name" value="N1-like"/>
</dbReference>
<proteinExistence type="predicted"/>
<dbReference type="Gene3D" id="3.10.450.30">
    <property type="entry name" value="Microbial ribonucleases"/>
    <property type="match status" value="1"/>
</dbReference>
<evidence type="ECO:0000256" key="2">
    <source>
        <dbReference type="ARBA" id="ARBA00022801"/>
    </source>
</evidence>
<dbReference type="InterPro" id="IPR016191">
    <property type="entry name" value="Ribonuclease/ribotoxin"/>
</dbReference>
<accession>A0A1K2HNP8</accession>
<dbReference type="RefSeq" id="WP_072429338.1">
    <property type="nucleotide sequence ID" value="NZ_FPKR01000011.1"/>
</dbReference>
<keyword evidence="5" id="KW-1185">Reference proteome</keyword>
<keyword evidence="1" id="KW-0540">Nuclease</keyword>
<evidence type="ECO:0000256" key="3">
    <source>
        <dbReference type="SAM" id="SignalP"/>
    </source>
</evidence>
<dbReference type="GO" id="GO:0003723">
    <property type="term" value="F:RNA binding"/>
    <property type="evidence" value="ECO:0007669"/>
    <property type="project" value="InterPro"/>
</dbReference>
<dbReference type="GO" id="GO:0004521">
    <property type="term" value="F:RNA endonuclease activity"/>
    <property type="evidence" value="ECO:0007669"/>
    <property type="project" value="InterPro"/>
</dbReference>
<evidence type="ECO:0000256" key="1">
    <source>
        <dbReference type="ARBA" id="ARBA00022722"/>
    </source>
</evidence>
<organism evidence="4 5">
    <name type="scientific">Chitinimonas taiwanensis DSM 18899</name>
    <dbReference type="NCBI Taxonomy" id="1121279"/>
    <lineage>
        <taxon>Bacteria</taxon>
        <taxon>Pseudomonadati</taxon>
        <taxon>Pseudomonadota</taxon>
        <taxon>Betaproteobacteria</taxon>
        <taxon>Neisseriales</taxon>
        <taxon>Chitinibacteraceae</taxon>
        <taxon>Chitinimonas</taxon>
    </lineage>
</organism>
<reference evidence="4 5" key="1">
    <citation type="submission" date="2016-11" db="EMBL/GenBank/DDBJ databases">
        <authorList>
            <person name="Jaros S."/>
            <person name="Januszkiewicz K."/>
            <person name="Wedrychowicz H."/>
        </authorList>
    </citation>
    <scope>NUCLEOTIDE SEQUENCE [LARGE SCALE GENOMIC DNA]</scope>
    <source>
        <strain evidence="4 5">DSM 18899</strain>
    </source>
</reference>
<dbReference type="SUPFAM" id="SSF53933">
    <property type="entry name" value="Microbial ribonucleases"/>
    <property type="match status" value="1"/>
</dbReference>
<dbReference type="EMBL" id="FPKR01000011">
    <property type="protein sequence ID" value="SFZ78193.1"/>
    <property type="molecule type" value="Genomic_DNA"/>
</dbReference>
<feature type="signal peptide" evidence="3">
    <location>
        <begin position="1"/>
        <end position="22"/>
    </location>
</feature>
<dbReference type="STRING" id="1121279.SAMN02745887_02844"/>